<keyword evidence="3" id="KW-1185">Reference proteome</keyword>
<accession>A0A368GRT0</accession>
<evidence type="ECO:0000313" key="3">
    <source>
        <dbReference type="Proteomes" id="UP000252519"/>
    </source>
</evidence>
<dbReference type="Proteomes" id="UP000252519">
    <property type="component" value="Unassembled WGS sequence"/>
</dbReference>
<gene>
    <name evidence="2" type="ORF">ANCCAN_06913</name>
</gene>
<protein>
    <submittedName>
        <fullName evidence="2">Uncharacterized protein</fullName>
    </submittedName>
</protein>
<proteinExistence type="predicted"/>
<reference evidence="2 3" key="1">
    <citation type="submission" date="2014-10" db="EMBL/GenBank/DDBJ databases">
        <title>Draft genome of the hookworm Ancylostoma caninum.</title>
        <authorList>
            <person name="Mitreva M."/>
        </authorList>
    </citation>
    <scope>NUCLEOTIDE SEQUENCE [LARGE SCALE GENOMIC DNA]</scope>
    <source>
        <strain evidence="2 3">Baltimore</strain>
    </source>
</reference>
<dbReference type="OrthoDB" id="5834857at2759"/>
<comment type="caution">
    <text evidence="2">The sequence shown here is derived from an EMBL/GenBank/DDBJ whole genome shotgun (WGS) entry which is preliminary data.</text>
</comment>
<keyword evidence="1" id="KW-0472">Membrane</keyword>
<keyword evidence="1" id="KW-1133">Transmembrane helix</keyword>
<organism evidence="2 3">
    <name type="scientific">Ancylostoma caninum</name>
    <name type="common">Dog hookworm</name>
    <dbReference type="NCBI Taxonomy" id="29170"/>
    <lineage>
        <taxon>Eukaryota</taxon>
        <taxon>Metazoa</taxon>
        <taxon>Ecdysozoa</taxon>
        <taxon>Nematoda</taxon>
        <taxon>Chromadorea</taxon>
        <taxon>Rhabditida</taxon>
        <taxon>Rhabditina</taxon>
        <taxon>Rhabditomorpha</taxon>
        <taxon>Strongyloidea</taxon>
        <taxon>Ancylostomatidae</taxon>
        <taxon>Ancylostomatinae</taxon>
        <taxon>Ancylostoma</taxon>
    </lineage>
</organism>
<keyword evidence="1" id="KW-0812">Transmembrane</keyword>
<sequence>MVSESDKTYSQRLSQNTFPVPYYLQFGFNGVYLALFIYDKSTRPARRRVIESVSVDAHNLTERQREAQGLVAVEHNSLCDSGIEDEPCRV</sequence>
<evidence type="ECO:0000313" key="2">
    <source>
        <dbReference type="EMBL" id="RCN47082.1"/>
    </source>
</evidence>
<name>A0A368GRT0_ANCCA</name>
<evidence type="ECO:0000256" key="1">
    <source>
        <dbReference type="SAM" id="Phobius"/>
    </source>
</evidence>
<dbReference type="EMBL" id="JOJR01000068">
    <property type="protein sequence ID" value="RCN47082.1"/>
    <property type="molecule type" value="Genomic_DNA"/>
</dbReference>
<dbReference type="AlphaFoldDB" id="A0A368GRT0"/>
<feature type="transmembrane region" description="Helical" evidence="1">
    <location>
        <begin position="20"/>
        <end position="38"/>
    </location>
</feature>